<dbReference type="EMBL" id="KV751016">
    <property type="protein sequence ID" value="OCL02023.1"/>
    <property type="molecule type" value="Genomic_DNA"/>
</dbReference>
<proteinExistence type="inferred from homology"/>
<organism evidence="7 8">
    <name type="scientific">Glonium stellatum</name>
    <dbReference type="NCBI Taxonomy" id="574774"/>
    <lineage>
        <taxon>Eukaryota</taxon>
        <taxon>Fungi</taxon>
        <taxon>Dikarya</taxon>
        <taxon>Ascomycota</taxon>
        <taxon>Pezizomycotina</taxon>
        <taxon>Dothideomycetes</taxon>
        <taxon>Pleosporomycetidae</taxon>
        <taxon>Gloniales</taxon>
        <taxon>Gloniaceae</taxon>
        <taxon>Glonium</taxon>
    </lineage>
</organism>
<dbReference type="GO" id="GO:0006508">
    <property type="term" value="P:proteolysis"/>
    <property type="evidence" value="ECO:0007669"/>
    <property type="project" value="UniProtKB-KW"/>
</dbReference>
<dbReference type="OrthoDB" id="1735038at2759"/>
<comment type="similarity">
    <text evidence="1">Belongs to the peptidase S28 family.</text>
</comment>
<reference evidence="7 8" key="1">
    <citation type="journal article" date="2016" name="Nat. Commun.">
        <title>Ectomycorrhizal ecology is imprinted in the genome of the dominant symbiotic fungus Cenococcum geophilum.</title>
        <authorList>
            <consortium name="DOE Joint Genome Institute"/>
            <person name="Peter M."/>
            <person name="Kohler A."/>
            <person name="Ohm R.A."/>
            <person name="Kuo A."/>
            <person name="Krutzmann J."/>
            <person name="Morin E."/>
            <person name="Arend M."/>
            <person name="Barry K.W."/>
            <person name="Binder M."/>
            <person name="Choi C."/>
            <person name="Clum A."/>
            <person name="Copeland A."/>
            <person name="Grisel N."/>
            <person name="Haridas S."/>
            <person name="Kipfer T."/>
            <person name="LaButti K."/>
            <person name="Lindquist E."/>
            <person name="Lipzen A."/>
            <person name="Maire R."/>
            <person name="Meier B."/>
            <person name="Mihaltcheva S."/>
            <person name="Molinier V."/>
            <person name="Murat C."/>
            <person name="Poggeler S."/>
            <person name="Quandt C.A."/>
            <person name="Sperisen C."/>
            <person name="Tritt A."/>
            <person name="Tisserant E."/>
            <person name="Crous P.W."/>
            <person name="Henrissat B."/>
            <person name="Nehls U."/>
            <person name="Egli S."/>
            <person name="Spatafora J.W."/>
            <person name="Grigoriev I.V."/>
            <person name="Martin F.M."/>
        </authorList>
    </citation>
    <scope>NUCLEOTIDE SEQUENCE [LARGE SCALE GENOMIC DNA]</scope>
    <source>
        <strain evidence="7 8">CBS 207.34</strain>
    </source>
</reference>
<dbReference type="InterPro" id="IPR008758">
    <property type="entry name" value="Peptidase_S28"/>
</dbReference>
<dbReference type="AlphaFoldDB" id="A0A8E2EPJ8"/>
<dbReference type="SUPFAM" id="SSF53474">
    <property type="entry name" value="alpha/beta-Hydrolases"/>
    <property type="match status" value="1"/>
</dbReference>
<dbReference type="GO" id="GO:0008239">
    <property type="term" value="F:dipeptidyl-peptidase activity"/>
    <property type="evidence" value="ECO:0007669"/>
    <property type="project" value="TreeGrafter"/>
</dbReference>
<keyword evidence="4" id="KW-0378">Hydrolase</keyword>
<evidence type="ECO:0000256" key="4">
    <source>
        <dbReference type="ARBA" id="ARBA00022801"/>
    </source>
</evidence>
<dbReference type="Proteomes" id="UP000250140">
    <property type="component" value="Unassembled WGS sequence"/>
</dbReference>
<evidence type="ECO:0000256" key="1">
    <source>
        <dbReference type="ARBA" id="ARBA00011079"/>
    </source>
</evidence>
<dbReference type="Pfam" id="PF05577">
    <property type="entry name" value="Peptidase_S28"/>
    <property type="match status" value="1"/>
</dbReference>
<keyword evidence="2" id="KW-0645">Protease</keyword>
<accession>A0A8E2EPJ8</accession>
<evidence type="ECO:0000256" key="5">
    <source>
        <dbReference type="ARBA" id="ARBA00023180"/>
    </source>
</evidence>
<dbReference type="FunFam" id="3.40.50.1820:FF:000251">
    <property type="entry name" value="Extracelular serine carboxypeptidase, putative"/>
    <property type="match status" value="1"/>
</dbReference>
<keyword evidence="3 6" id="KW-0732">Signal</keyword>
<keyword evidence="5" id="KW-0325">Glycoprotein</keyword>
<evidence type="ECO:0000256" key="2">
    <source>
        <dbReference type="ARBA" id="ARBA00022670"/>
    </source>
</evidence>
<dbReference type="PANTHER" id="PTHR11010">
    <property type="entry name" value="PROTEASE S28 PRO-X CARBOXYPEPTIDASE-RELATED"/>
    <property type="match status" value="1"/>
</dbReference>
<evidence type="ECO:0000256" key="3">
    <source>
        <dbReference type="ARBA" id="ARBA00022729"/>
    </source>
</evidence>
<evidence type="ECO:0000256" key="6">
    <source>
        <dbReference type="SAM" id="SignalP"/>
    </source>
</evidence>
<dbReference type="Gene3D" id="3.40.50.1820">
    <property type="entry name" value="alpha/beta hydrolase"/>
    <property type="match status" value="2"/>
</dbReference>
<keyword evidence="8" id="KW-1185">Reference proteome</keyword>
<name>A0A8E2EPJ8_9PEZI</name>
<sequence length="540" mass="60835">MKFGVAAALLFFIQVITARPATTPIGQLRKQIKDKHRSSLLRRDVDPTILYPAYNLSVPVDHFHNESEYAPHSNEKFNLRYWFDASYYQEGGPVVVLESGEADGTERLPYLQKGIVAQLIKATGGLGVILEHRYYGTSIPTPDLSTKNLRFLTTEQAMADVAYFVQNVEFQGVNKTLTAPETPYIMYGGSYAGAFVAFLRVKYPQLFWGAISSSGVTKAIYDYWEYYEPIREFAPPDCILATQQLTNVVDNILLGSKSLSQIAELKTTFGLGSVTDNRDFANLLSFGIGNWQGRNWDPDVNDPSFFYYCQNLTAADALYPTTLPLTLKVKDITDAGGYEDNEALQTQMLNWIGYVNLTVVSTCEGETQDECFTNLNATFYEQDGIDQQSWRSWSYQYCTQWGYIQTGSGVPHNILPLISRTLDLNYLTTVCRDAFNITNPPDVEAVNKYGGFDIHYPRLAIIGGQADPWRPATPLADKAGKRKSTTSQPVLEIPDAVHHWDENGLFPNETTPTLPPNAIVYAQQFEKDFVLEWMKEWNDQ</sequence>
<dbReference type="PANTHER" id="PTHR11010:SF117">
    <property type="entry name" value="SERINE PROTEASE 16"/>
    <property type="match status" value="1"/>
</dbReference>
<dbReference type="InterPro" id="IPR029058">
    <property type="entry name" value="AB_hydrolase_fold"/>
</dbReference>
<gene>
    <name evidence="7" type="ORF">AOQ84DRAFT_434568</name>
</gene>
<evidence type="ECO:0000313" key="8">
    <source>
        <dbReference type="Proteomes" id="UP000250140"/>
    </source>
</evidence>
<dbReference type="GO" id="GO:0070008">
    <property type="term" value="F:serine-type exopeptidase activity"/>
    <property type="evidence" value="ECO:0007669"/>
    <property type="project" value="InterPro"/>
</dbReference>
<feature type="chain" id="PRO_5034618759" evidence="6">
    <location>
        <begin position="19"/>
        <end position="540"/>
    </location>
</feature>
<protein>
    <submittedName>
        <fullName evidence="7">Peptidase S28</fullName>
    </submittedName>
</protein>
<evidence type="ECO:0000313" key="7">
    <source>
        <dbReference type="EMBL" id="OCL02023.1"/>
    </source>
</evidence>
<feature type="signal peptide" evidence="6">
    <location>
        <begin position="1"/>
        <end position="18"/>
    </location>
</feature>